<name>A0A183HZR2_9BILA</name>
<sequence>MSYYKAHDRTIAPLKSLDNIQSDSNPHVNGNLLSYDKNLHHFPLMFRILPHLKEHNLLDPLDGSRLGLTKPSEFC</sequence>
<protein>
    <submittedName>
        <fullName evidence="3">Ovule protein</fullName>
    </submittedName>
</protein>
<gene>
    <name evidence="1" type="ORF">OFLC_LOCUS12974</name>
</gene>
<dbReference type="EMBL" id="UZAJ01039996">
    <property type="protein sequence ID" value="VDP12629.1"/>
    <property type="molecule type" value="Genomic_DNA"/>
</dbReference>
<accession>A0A183HZR2</accession>
<dbReference type="WBParaSite" id="OFLC_0001297501-mRNA-1">
    <property type="protein sequence ID" value="OFLC_0001297501-mRNA-1"/>
    <property type="gene ID" value="OFLC_0001297501"/>
</dbReference>
<proteinExistence type="predicted"/>
<dbReference type="AlphaFoldDB" id="A0A183HZR2"/>
<keyword evidence="2" id="KW-1185">Reference proteome</keyword>
<evidence type="ECO:0000313" key="2">
    <source>
        <dbReference type="Proteomes" id="UP000267606"/>
    </source>
</evidence>
<organism evidence="3">
    <name type="scientific">Onchocerca flexuosa</name>
    <dbReference type="NCBI Taxonomy" id="387005"/>
    <lineage>
        <taxon>Eukaryota</taxon>
        <taxon>Metazoa</taxon>
        <taxon>Ecdysozoa</taxon>
        <taxon>Nematoda</taxon>
        <taxon>Chromadorea</taxon>
        <taxon>Rhabditida</taxon>
        <taxon>Spirurina</taxon>
        <taxon>Spiruromorpha</taxon>
        <taxon>Filarioidea</taxon>
        <taxon>Onchocercidae</taxon>
        <taxon>Onchocerca</taxon>
    </lineage>
</organism>
<evidence type="ECO:0000313" key="3">
    <source>
        <dbReference type="WBParaSite" id="OFLC_0001297501-mRNA-1"/>
    </source>
</evidence>
<evidence type="ECO:0000313" key="1">
    <source>
        <dbReference type="EMBL" id="VDP12629.1"/>
    </source>
</evidence>
<reference evidence="3" key="1">
    <citation type="submission" date="2016-06" db="UniProtKB">
        <authorList>
            <consortium name="WormBaseParasite"/>
        </authorList>
    </citation>
    <scope>IDENTIFICATION</scope>
</reference>
<dbReference type="Proteomes" id="UP000267606">
    <property type="component" value="Unassembled WGS sequence"/>
</dbReference>
<reference evidence="1 2" key="2">
    <citation type="submission" date="2018-11" db="EMBL/GenBank/DDBJ databases">
        <authorList>
            <consortium name="Pathogen Informatics"/>
        </authorList>
    </citation>
    <scope>NUCLEOTIDE SEQUENCE [LARGE SCALE GENOMIC DNA]</scope>
</reference>